<protein>
    <submittedName>
        <fullName evidence="1">Uncharacterized protein</fullName>
    </submittedName>
</protein>
<comment type="caution">
    <text evidence="1">The sequence shown here is derived from an EMBL/GenBank/DDBJ whole genome shotgun (WGS) entry which is preliminary data.</text>
</comment>
<name>A0ABQ9HM82_9NEOP</name>
<sequence>MLSRNAHAIDGASFIRRSVRVQSNTNSEVGRNEAIYSTVEDRRQVVLQGAAWPELLPTLHVFSSRKLSHWARVKYFRNKAGFPNTLECISGTWQEAPLRTFPWHRVTAGHDGNTARLSRRSDEALGVRVRVARIAPSLLDLGRAVGGDECRGIINTRWQMHPLGYQTLASAGVPDQIVSTALPQQNLLHIHKTLVDVPRLQDMQPPMLSHGNGWPSTNVARRVESPRSGLNPQPGHSGFSHVGIVPDDAVNRRVFSGISRFSRACILAPLHTRLAPPLSALKTSMLRAVHISSLTHFTLIIRSFRDIHSYGLFTVKTREIRSRLAPRLVKTFIELEICITDGLLTTANAKNGGDEVDNFPHQTRKTGPYTSALHLTSIDN</sequence>
<keyword evidence="2" id="KW-1185">Reference proteome</keyword>
<accession>A0ABQ9HM82</accession>
<proteinExistence type="predicted"/>
<dbReference type="EMBL" id="JARBHB010000004">
    <property type="protein sequence ID" value="KAJ8885468.1"/>
    <property type="molecule type" value="Genomic_DNA"/>
</dbReference>
<reference evidence="1 2" key="1">
    <citation type="submission" date="2023-02" db="EMBL/GenBank/DDBJ databases">
        <title>LHISI_Scaffold_Assembly.</title>
        <authorList>
            <person name="Stuart O.P."/>
            <person name="Cleave R."/>
            <person name="Magrath M.J.L."/>
            <person name="Mikheyev A.S."/>
        </authorList>
    </citation>
    <scope>NUCLEOTIDE SEQUENCE [LARGE SCALE GENOMIC DNA]</scope>
    <source>
        <strain evidence="1">Daus_M_001</strain>
        <tissue evidence="1">Leg muscle</tissue>
    </source>
</reference>
<organism evidence="1 2">
    <name type="scientific">Dryococelus australis</name>
    <dbReference type="NCBI Taxonomy" id="614101"/>
    <lineage>
        <taxon>Eukaryota</taxon>
        <taxon>Metazoa</taxon>
        <taxon>Ecdysozoa</taxon>
        <taxon>Arthropoda</taxon>
        <taxon>Hexapoda</taxon>
        <taxon>Insecta</taxon>
        <taxon>Pterygota</taxon>
        <taxon>Neoptera</taxon>
        <taxon>Polyneoptera</taxon>
        <taxon>Phasmatodea</taxon>
        <taxon>Verophasmatodea</taxon>
        <taxon>Anareolatae</taxon>
        <taxon>Phasmatidae</taxon>
        <taxon>Eurycanthinae</taxon>
        <taxon>Dryococelus</taxon>
    </lineage>
</organism>
<evidence type="ECO:0000313" key="1">
    <source>
        <dbReference type="EMBL" id="KAJ8885468.1"/>
    </source>
</evidence>
<gene>
    <name evidence="1" type="ORF">PR048_011665</name>
</gene>
<dbReference type="Proteomes" id="UP001159363">
    <property type="component" value="Chromosome X"/>
</dbReference>
<evidence type="ECO:0000313" key="2">
    <source>
        <dbReference type="Proteomes" id="UP001159363"/>
    </source>
</evidence>